<dbReference type="Proteomes" id="UP001310290">
    <property type="component" value="Unassembled WGS sequence"/>
</dbReference>
<accession>A0ABU8B0M1</accession>
<proteinExistence type="predicted"/>
<dbReference type="RefSeq" id="WP_334661675.1">
    <property type="nucleotide sequence ID" value="NZ_JARULZ010000003.1"/>
</dbReference>
<protein>
    <submittedName>
        <fullName evidence="1">Uncharacterized protein</fullName>
    </submittedName>
</protein>
<dbReference type="EMBL" id="JARULZ010000003">
    <property type="protein sequence ID" value="MEH0638990.1"/>
    <property type="molecule type" value="Genomic_DNA"/>
</dbReference>
<comment type="caution">
    <text evidence="1">The sequence shown here is derived from an EMBL/GenBank/DDBJ whole genome shotgun (WGS) entry which is preliminary data.</text>
</comment>
<organism evidence="1 2">
    <name type="scientific">Streptomyces bottropensis</name>
    <dbReference type="NCBI Taxonomy" id="42235"/>
    <lineage>
        <taxon>Bacteria</taxon>
        <taxon>Bacillati</taxon>
        <taxon>Actinomycetota</taxon>
        <taxon>Actinomycetes</taxon>
        <taxon>Kitasatosporales</taxon>
        <taxon>Streptomycetaceae</taxon>
        <taxon>Streptomyces</taxon>
    </lineage>
</organism>
<sequence length="43" mass="4778">MSFSNPVFLLVCGFALLLPGLITAALMYTQARRQMKEEEGKTT</sequence>
<name>A0ABU8B0M1_9ACTN</name>
<gene>
    <name evidence="1" type="ORF">QBA35_38160</name>
</gene>
<reference evidence="1" key="1">
    <citation type="submission" date="2023-04" db="EMBL/GenBank/DDBJ databases">
        <title>Genomic diversity of scab-causing Streptomyces spp. in the province of Quebec, Canada.</title>
        <authorList>
            <person name="Biessy A."/>
            <person name="Cadieux M."/>
            <person name="Ciotola M."/>
            <person name="Filion M."/>
        </authorList>
    </citation>
    <scope>NUCLEOTIDE SEQUENCE</scope>
    <source>
        <strain evidence="1">B21-115</strain>
    </source>
</reference>
<evidence type="ECO:0000313" key="2">
    <source>
        <dbReference type="Proteomes" id="UP001310290"/>
    </source>
</evidence>
<keyword evidence="2" id="KW-1185">Reference proteome</keyword>
<evidence type="ECO:0000313" key="1">
    <source>
        <dbReference type="EMBL" id="MEH0638990.1"/>
    </source>
</evidence>